<evidence type="ECO:0000256" key="1">
    <source>
        <dbReference type="SAM" id="MobiDB-lite"/>
    </source>
</evidence>
<evidence type="ECO:0000313" key="3">
    <source>
        <dbReference type="Proteomes" id="UP000007431"/>
    </source>
</evidence>
<dbReference type="InParanoid" id="D8QCH1"/>
<accession>D8QCH1</accession>
<evidence type="ECO:0000313" key="2">
    <source>
        <dbReference type="EMBL" id="EFI94527.1"/>
    </source>
</evidence>
<dbReference type="OrthoDB" id="3351042at2759"/>
<dbReference type="STRING" id="578458.D8QCH1"/>
<gene>
    <name evidence="2" type="ORF">SCHCODRAFT_258037</name>
</gene>
<dbReference type="VEuPathDB" id="FungiDB:SCHCODRAFT_0258037"/>
<protein>
    <submittedName>
        <fullName evidence="2">Uncharacterized protein</fullName>
    </submittedName>
</protein>
<feature type="compositionally biased region" description="Basic and acidic residues" evidence="1">
    <location>
        <begin position="8"/>
        <end position="21"/>
    </location>
</feature>
<reference evidence="2 3" key="1">
    <citation type="journal article" date="2010" name="Nat. Biotechnol.">
        <title>Genome sequence of the model mushroom Schizophyllum commune.</title>
        <authorList>
            <person name="Ohm R.A."/>
            <person name="de Jong J.F."/>
            <person name="Lugones L.G."/>
            <person name="Aerts A."/>
            <person name="Kothe E."/>
            <person name="Stajich J.E."/>
            <person name="de Vries R.P."/>
            <person name="Record E."/>
            <person name="Levasseur A."/>
            <person name="Baker S.E."/>
            <person name="Bartholomew K.A."/>
            <person name="Coutinho P.M."/>
            <person name="Erdmann S."/>
            <person name="Fowler T.J."/>
            <person name="Gathman A.C."/>
            <person name="Lombard V."/>
            <person name="Henrissat B."/>
            <person name="Knabe N."/>
            <person name="Kuees U."/>
            <person name="Lilly W.W."/>
            <person name="Lindquist E."/>
            <person name="Lucas S."/>
            <person name="Magnuson J.K."/>
            <person name="Piumi F."/>
            <person name="Raudaskoski M."/>
            <person name="Salamov A."/>
            <person name="Schmutz J."/>
            <person name="Schwarze F.W.M.R."/>
            <person name="vanKuyk P.A."/>
            <person name="Horton J.S."/>
            <person name="Grigoriev I.V."/>
            <person name="Woesten H.A.B."/>
        </authorList>
    </citation>
    <scope>NUCLEOTIDE SEQUENCE [LARGE SCALE GENOMIC DNA]</scope>
    <source>
        <strain evidence="3">H4-8 / FGSC 9210</strain>
    </source>
</reference>
<dbReference type="RefSeq" id="XP_003029430.1">
    <property type="nucleotide sequence ID" value="XM_003029384.1"/>
</dbReference>
<organism evidence="3">
    <name type="scientific">Schizophyllum commune (strain H4-8 / FGSC 9210)</name>
    <name type="common">Split gill fungus</name>
    <dbReference type="NCBI Taxonomy" id="578458"/>
    <lineage>
        <taxon>Eukaryota</taxon>
        <taxon>Fungi</taxon>
        <taxon>Dikarya</taxon>
        <taxon>Basidiomycota</taxon>
        <taxon>Agaricomycotina</taxon>
        <taxon>Agaricomycetes</taxon>
        <taxon>Agaricomycetidae</taxon>
        <taxon>Agaricales</taxon>
        <taxon>Schizophyllaceae</taxon>
        <taxon>Schizophyllum</taxon>
    </lineage>
</organism>
<dbReference type="GeneID" id="9591254"/>
<dbReference type="EMBL" id="GL377309">
    <property type="protein sequence ID" value="EFI94527.1"/>
    <property type="molecule type" value="Genomic_DNA"/>
</dbReference>
<dbReference type="HOGENOM" id="CLU_034572_0_0_1"/>
<keyword evidence="3" id="KW-1185">Reference proteome</keyword>
<dbReference type="eggNOG" id="ENOG502S3RR">
    <property type="taxonomic scope" value="Eukaryota"/>
</dbReference>
<proteinExistence type="predicted"/>
<dbReference type="Proteomes" id="UP000007431">
    <property type="component" value="Unassembled WGS sequence"/>
</dbReference>
<feature type="region of interest" description="Disordered" evidence="1">
    <location>
        <begin position="1"/>
        <end position="21"/>
    </location>
</feature>
<sequence length="371" mass="41253">MPNLGKTKKSELRPVDDSHFTESEKEENFSWFTRMITETTKNSAMAVVCLGHYTDSRLVNPWRDSSPVVYPSVRFRDMAIETVNFATGGTATLITPFASEVSGDLLGDGIVAELVTRVGTDAVVGVADQALIEQPIEKLGDEKDRTLKTENLKTLKITLRYRSWFCPYLYASGRTPLIPRKVTPDVIFAHSPFLNGDDQVAQTLLRESSKIFSLCPHESPSPKHRRMLVTVLGLKPYRLGCTSSARPGQSILHYQLPDGCPALVLPVRDGSPLVGWFAAGRTLSKSWKIKLSTYNGKEELATHTRSLAEFLNLCVDWDRETNENGKKGMGGRQRLDRATELLLEAAARSGQSKRVVKEVGDRAEIAMFRLP</sequence>
<dbReference type="KEGG" id="scm:SCHCO_0258037"/>
<name>D8QCH1_SCHCM</name>
<dbReference type="AlphaFoldDB" id="D8QCH1"/>